<evidence type="ECO:0000256" key="7">
    <source>
        <dbReference type="HAMAP-Rule" id="MF_01894"/>
    </source>
</evidence>
<dbReference type="Gene3D" id="1.20.1060.20">
    <property type="match status" value="1"/>
</dbReference>
<dbReference type="InterPro" id="IPR003395">
    <property type="entry name" value="RecF/RecN/SMC_N"/>
</dbReference>
<dbReference type="InterPro" id="IPR011890">
    <property type="entry name" value="SMC_prok"/>
</dbReference>
<evidence type="ECO:0000259" key="9">
    <source>
        <dbReference type="SMART" id="SM00968"/>
    </source>
</evidence>
<feature type="compositionally biased region" description="Acidic residues" evidence="8">
    <location>
        <begin position="115"/>
        <end position="126"/>
    </location>
</feature>
<feature type="coiled-coil region" evidence="7">
    <location>
        <begin position="1045"/>
        <end position="1086"/>
    </location>
</feature>
<dbReference type="GO" id="GO:0005737">
    <property type="term" value="C:cytoplasm"/>
    <property type="evidence" value="ECO:0007669"/>
    <property type="project" value="UniProtKB-SubCell"/>
</dbReference>
<dbReference type="Gene3D" id="3.40.50.300">
    <property type="entry name" value="P-loop containing nucleotide triphosphate hydrolases"/>
    <property type="match status" value="2"/>
</dbReference>
<dbReference type="GO" id="GO:0005524">
    <property type="term" value="F:ATP binding"/>
    <property type="evidence" value="ECO:0007669"/>
    <property type="project" value="UniProtKB-UniRule"/>
</dbReference>
<keyword evidence="3 7" id="KW-0547">Nucleotide-binding</keyword>
<name>H5SFV1_9BACT</name>
<evidence type="ECO:0000256" key="2">
    <source>
        <dbReference type="ARBA" id="ARBA00022490"/>
    </source>
</evidence>
<dbReference type="Pfam" id="PF02463">
    <property type="entry name" value="SMC_N"/>
    <property type="match status" value="1"/>
</dbReference>
<dbReference type="Gene3D" id="6.10.140.1720">
    <property type="match status" value="1"/>
</dbReference>
<keyword evidence="6 7" id="KW-0238">DNA-binding</keyword>
<feature type="binding site" evidence="7">
    <location>
        <begin position="50"/>
        <end position="57"/>
    </location>
    <ligand>
        <name>ATP</name>
        <dbReference type="ChEBI" id="CHEBI:30616"/>
    </ligand>
</feature>
<dbReference type="EMBL" id="AP011707">
    <property type="protein sequence ID" value="BAL55037.1"/>
    <property type="molecule type" value="Genomic_DNA"/>
</dbReference>
<comment type="subunit">
    <text evidence="7">Homodimer.</text>
</comment>
<dbReference type="Gene3D" id="3.30.70.1620">
    <property type="match status" value="1"/>
</dbReference>
<comment type="subcellular location">
    <subcellularLocation>
        <location evidence="1 7">Cytoplasm</location>
    </subcellularLocation>
</comment>
<comment type="function">
    <text evidence="7">Required for chromosome condensation and partitioning.</text>
</comment>
<dbReference type="Pfam" id="PF06470">
    <property type="entry name" value="SMC_hinge"/>
    <property type="match status" value="1"/>
</dbReference>
<evidence type="ECO:0000256" key="6">
    <source>
        <dbReference type="ARBA" id="ARBA00023125"/>
    </source>
</evidence>
<dbReference type="GO" id="GO:0006260">
    <property type="term" value="P:DNA replication"/>
    <property type="evidence" value="ECO:0007669"/>
    <property type="project" value="UniProtKB-UniRule"/>
</dbReference>
<dbReference type="SUPFAM" id="SSF75553">
    <property type="entry name" value="Smc hinge domain"/>
    <property type="match status" value="1"/>
</dbReference>
<evidence type="ECO:0000313" key="10">
    <source>
        <dbReference type="EMBL" id="BAL55037.1"/>
    </source>
</evidence>
<evidence type="ECO:0000256" key="1">
    <source>
        <dbReference type="ARBA" id="ARBA00004496"/>
    </source>
</evidence>
<protein>
    <recommendedName>
        <fullName evidence="7">Chromosome partition protein Smc</fullName>
    </recommendedName>
</protein>
<evidence type="ECO:0000256" key="5">
    <source>
        <dbReference type="ARBA" id="ARBA00023054"/>
    </source>
</evidence>
<dbReference type="FunFam" id="3.40.50.300:FF:000901">
    <property type="entry name" value="Chromosome partition protein Smc"/>
    <property type="match status" value="1"/>
</dbReference>
<feature type="domain" description="SMC hinge" evidence="9">
    <location>
        <begin position="569"/>
        <end position="692"/>
    </location>
</feature>
<dbReference type="PIRSF" id="PIRSF005719">
    <property type="entry name" value="SMC"/>
    <property type="match status" value="1"/>
</dbReference>
<reference evidence="10" key="2">
    <citation type="journal article" date="2012" name="PLoS ONE">
        <title>A Deeply Branching Thermophilic Bacterium with an Ancient Acetyl-CoA Pathway Dominates a Subsurface Ecosystem.</title>
        <authorList>
            <person name="Takami H."/>
            <person name="Noguchi H."/>
            <person name="Takaki Y."/>
            <person name="Uchiyama I."/>
            <person name="Toyoda A."/>
            <person name="Nishi S."/>
            <person name="Chee G.-J."/>
            <person name="Arai W."/>
            <person name="Nunoura T."/>
            <person name="Itoh T."/>
            <person name="Hattori M."/>
            <person name="Takai K."/>
        </authorList>
    </citation>
    <scope>NUCLEOTIDE SEQUENCE</scope>
</reference>
<evidence type="ECO:0000256" key="3">
    <source>
        <dbReference type="ARBA" id="ARBA00022741"/>
    </source>
</evidence>
<dbReference type="AlphaFoldDB" id="H5SFV1"/>
<feature type="coiled-coil region" evidence="7">
    <location>
        <begin position="726"/>
        <end position="984"/>
    </location>
</feature>
<dbReference type="SMART" id="SM00968">
    <property type="entry name" value="SMC_hinge"/>
    <property type="match status" value="1"/>
</dbReference>
<feature type="coiled-coil region" evidence="7">
    <location>
        <begin position="213"/>
        <end position="349"/>
    </location>
</feature>
<feature type="coiled-coil region" evidence="7">
    <location>
        <begin position="378"/>
        <end position="517"/>
    </location>
</feature>
<sequence length="1237" mass="141161">MGQVCHTIEYLVGATEAMLRLEKIELRGFKSFGDPTELVFPSAITAIVGPNGCGKSNIADAIAWVLGEQSARLLRGTRMEDVIFQGTRTRPPLGMAEVILTLVATEEIRLRGEGGDEEDVPEEEGEQSARRSWPAAVIPAGTVLTVGRRLYRSGESEYLIDGQSVRLRDIYDLFAGTGLGPGHYALIGQDRVTALIQAKPSERRAVIEEAAGITRLKLRERAAETRLESARQNLARLNDVIAEIERQVGTLKRQAARARRYRRLREEWRALARWLVRLEYQRLESALAAVSERIAALERARAELVGQIAAVEAEHRQLVHEERAREARIASARERLAEIELELERVRGQRQRSASYIDELDERERARQREQESVAERLTLAAREIARLSSELQEMLRELAEHEEELRVEEGRHEHHLAEARACEQQIEQMRAQYVEAIGEVAHWRNVLHQLSEGMRRLEAQLRRLETERDRAGGREAQLRAERQRWLHEVEARRLRLDALRAEREAVLQRVQHAQEHVAQARAAWAEVEKAAIAVENRLASLSELEERRAYASRAVRHVFEVSRRDDHVRVLGTLADALRVAPENECMVEGFLGERLQAILVPSWEEARAALAILESARAGRAQFLVVEDGASAEGIVTTDGRERSEEEAERNGFLAALGATPAVARALARAFPECERVEIASDLEAAVRQSVADPKRVFLTRRGEWVRGGTLLVGGSGGGSPIGILGVKREIRELRARREELMQQLQHWQQQYQEGERAVQSWLQESARLEAAIEEQERALFEAQGRLSEVERDLERARQHAAVVEFERSEAERERTRLEQEGERARIEQQRAEERLRALEAQQRAQQEALSHRRQACEASAERVTALRVQLAAKAERRQAVQAQLRRLEQERQNLLQRLEELRREREHLHREREQSLQQQHLWHQRERELEQAREQAEDELRRAAEHLEGAHVAADSLSARLAELRERESELRDRVGQAEIERAALLTEMRHVSERCRAELGEELERVLAAPVEDESFDEDPQAVRARLDEVRRKIEEMGPINLMALDELQQAEERLAFLRAQREDVERSIASTEEALREIRRRARQRFLAAFEAINAHFEEVFRELFGGGRGQMLLLDPENVLESGVDILAQPPGKRLQNLHLLSGGEKALTALALLLAIFRYRPSPFCVLDEVDAPLDDMNIARFSRQIVAMSRRTQFILITHNKETMEVADVLYGVTMEEPGVSKVVSVRLQ</sequence>
<keyword evidence="4 7" id="KW-0067">ATP-binding</keyword>
<dbReference type="HAMAP" id="MF_01894">
    <property type="entry name" value="Smc_prok"/>
    <property type="match status" value="1"/>
</dbReference>
<comment type="similarity">
    <text evidence="7">Belongs to the SMC family.</text>
</comment>
<feature type="region of interest" description="Disordered" evidence="8">
    <location>
        <begin position="111"/>
        <end position="132"/>
    </location>
</feature>
<keyword evidence="2 7" id="KW-0963">Cytoplasm</keyword>
<dbReference type="NCBIfam" id="TIGR02168">
    <property type="entry name" value="SMC_prok_B"/>
    <property type="match status" value="1"/>
</dbReference>
<dbReference type="InterPro" id="IPR010935">
    <property type="entry name" value="SMC_hinge"/>
</dbReference>
<dbReference type="GO" id="GO:0030261">
    <property type="term" value="P:chromosome condensation"/>
    <property type="evidence" value="ECO:0007669"/>
    <property type="project" value="InterPro"/>
</dbReference>
<dbReference type="SUPFAM" id="SSF52540">
    <property type="entry name" value="P-loop containing nucleoside triphosphate hydrolases"/>
    <property type="match status" value="3"/>
</dbReference>
<dbReference type="InterPro" id="IPR036277">
    <property type="entry name" value="SMC_hinge_sf"/>
</dbReference>
<accession>H5SFV1</accession>
<dbReference type="PANTHER" id="PTHR43977">
    <property type="entry name" value="STRUCTURAL MAINTENANCE OF CHROMOSOMES PROTEIN 3"/>
    <property type="match status" value="1"/>
</dbReference>
<evidence type="ECO:0000256" key="4">
    <source>
        <dbReference type="ARBA" id="ARBA00022840"/>
    </source>
</evidence>
<proteinExistence type="inferred from homology"/>
<dbReference type="GO" id="GO:0003677">
    <property type="term" value="F:DNA binding"/>
    <property type="evidence" value="ECO:0007669"/>
    <property type="project" value="UniProtKB-UniRule"/>
</dbReference>
<dbReference type="GO" id="GO:0007059">
    <property type="term" value="P:chromosome segregation"/>
    <property type="evidence" value="ECO:0007669"/>
    <property type="project" value="UniProtKB-UniRule"/>
</dbReference>
<dbReference type="GO" id="GO:0005694">
    <property type="term" value="C:chromosome"/>
    <property type="evidence" value="ECO:0007669"/>
    <property type="project" value="InterPro"/>
</dbReference>
<keyword evidence="5 7" id="KW-0175">Coiled coil</keyword>
<dbReference type="InterPro" id="IPR024704">
    <property type="entry name" value="SMC"/>
</dbReference>
<gene>
    <name evidence="7" type="primary">smc</name>
    <name evidence="10" type="ORF">HGMM_F22D11C14</name>
</gene>
<dbReference type="GO" id="GO:0016887">
    <property type="term" value="F:ATP hydrolysis activity"/>
    <property type="evidence" value="ECO:0007669"/>
    <property type="project" value="InterPro"/>
</dbReference>
<dbReference type="Gene3D" id="1.10.287.1490">
    <property type="match status" value="1"/>
</dbReference>
<dbReference type="InterPro" id="IPR027417">
    <property type="entry name" value="P-loop_NTPase"/>
</dbReference>
<evidence type="ECO:0000256" key="8">
    <source>
        <dbReference type="SAM" id="MobiDB-lite"/>
    </source>
</evidence>
<dbReference type="GO" id="GO:0007062">
    <property type="term" value="P:sister chromatid cohesion"/>
    <property type="evidence" value="ECO:0007669"/>
    <property type="project" value="InterPro"/>
</dbReference>
<reference evidence="10" key="1">
    <citation type="journal article" date="2005" name="Environ. Microbiol.">
        <title>Genetic and functional properties of uncultivated thermophilic crenarchaeotes from a subsurface gold mine as revealed by analysis of genome fragments.</title>
        <authorList>
            <person name="Nunoura T."/>
            <person name="Hirayama H."/>
            <person name="Takami H."/>
            <person name="Oida H."/>
            <person name="Nishi S."/>
            <person name="Shimamura S."/>
            <person name="Suzuki Y."/>
            <person name="Inagaki F."/>
            <person name="Takai K."/>
            <person name="Nealson K.H."/>
            <person name="Horikoshi K."/>
        </authorList>
    </citation>
    <scope>NUCLEOTIDE SEQUENCE</scope>
</reference>
<organism evidence="10">
    <name type="scientific">uncultured Acidobacteriota bacterium</name>
    <dbReference type="NCBI Taxonomy" id="171953"/>
    <lineage>
        <taxon>Bacteria</taxon>
        <taxon>Pseudomonadati</taxon>
        <taxon>Acidobacteriota</taxon>
        <taxon>environmental samples</taxon>
    </lineage>
</organism>
<comment type="domain">
    <text evidence="7">Contains large globular domains required for ATP hydrolysis at each terminus and a third globular domain forming a flexible hinge near the middle of the molecule. These domains are separated by coiled-coil structures.</text>
</comment>